<dbReference type="Proteomes" id="UP000231279">
    <property type="component" value="Unassembled WGS sequence"/>
</dbReference>
<name>A0A2G9G0U9_9LAMI</name>
<protein>
    <recommendedName>
        <fullName evidence="3">Glabrous enhancer-binding protein-like DBD domain-containing protein</fullName>
    </recommendedName>
</protein>
<accession>A0A2G9G0U9</accession>
<organism evidence="4 5">
    <name type="scientific">Handroanthus impetiginosus</name>
    <dbReference type="NCBI Taxonomy" id="429701"/>
    <lineage>
        <taxon>Eukaryota</taxon>
        <taxon>Viridiplantae</taxon>
        <taxon>Streptophyta</taxon>
        <taxon>Embryophyta</taxon>
        <taxon>Tracheophyta</taxon>
        <taxon>Spermatophyta</taxon>
        <taxon>Magnoliopsida</taxon>
        <taxon>eudicotyledons</taxon>
        <taxon>Gunneridae</taxon>
        <taxon>Pentapetalae</taxon>
        <taxon>asterids</taxon>
        <taxon>lamiids</taxon>
        <taxon>Lamiales</taxon>
        <taxon>Bignoniaceae</taxon>
        <taxon>Crescentiina</taxon>
        <taxon>Tabebuia alliance</taxon>
        <taxon>Handroanthus</taxon>
    </lineage>
</organism>
<evidence type="ECO:0000313" key="5">
    <source>
        <dbReference type="Proteomes" id="UP000231279"/>
    </source>
</evidence>
<evidence type="ECO:0000256" key="1">
    <source>
        <dbReference type="ARBA" id="ARBA00010820"/>
    </source>
</evidence>
<sequence>MNSGSSSKSPSQPPSSSVKLFTEEDEINILRSLLNSAGNSYTAGQFSESQITHKIRRLKEKYHKLARTKSSIKTAHDRDIYEIGRQIWGKEKTRMPSPPPVDRERKEKASESSKEGAINWSGFPYMMKEVSRAFPGCEDLYKQGLTSLGQDILKGLEERWKALAEEEAAIQAKQARLFWGRLKSGGL</sequence>
<feature type="region of interest" description="Disordered" evidence="2">
    <location>
        <begin position="89"/>
        <end position="113"/>
    </location>
</feature>
<dbReference type="AlphaFoldDB" id="A0A2G9G0U9"/>
<dbReference type="GO" id="GO:0006355">
    <property type="term" value="P:regulation of DNA-templated transcription"/>
    <property type="evidence" value="ECO:0007669"/>
    <property type="project" value="InterPro"/>
</dbReference>
<dbReference type="InterPro" id="IPR007592">
    <property type="entry name" value="GEBP"/>
</dbReference>
<evidence type="ECO:0000256" key="2">
    <source>
        <dbReference type="SAM" id="MobiDB-lite"/>
    </source>
</evidence>
<feature type="compositionally biased region" description="Low complexity" evidence="2">
    <location>
        <begin position="1"/>
        <end position="17"/>
    </location>
</feature>
<proteinExistence type="inferred from homology"/>
<feature type="region of interest" description="Disordered" evidence="2">
    <location>
        <begin position="1"/>
        <end position="22"/>
    </location>
</feature>
<feature type="domain" description="Glabrous enhancer-binding protein-like DBD" evidence="3">
    <location>
        <begin position="45"/>
        <end position="89"/>
    </location>
</feature>
<dbReference type="Pfam" id="PF04504">
    <property type="entry name" value="GeBP-like_DBD"/>
    <property type="match status" value="1"/>
</dbReference>
<evidence type="ECO:0000313" key="4">
    <source>
        <dbReference type="EMBL" id="PIM98948.1"/>
    </source>
</evidence>
<evidence type="ECO:0000259" key="3">
    <source>
        <dbReference type="Pfam" id="PF04504"/>
    </source>
</evidence>
<gene>
    <name evidence="4" type="ORF">CDL12_28561</name>
</gene>
<feature type="compositionally biased region" description="Basic and acidic residues" evidence="2">
    <location>
        <begin position="101"/>
        <end position="113"/>
    </location>
</feature>
<comment type="similarity">
    <text evidence="1">Belongs to the GeBP family.</text>
</comment>
<dbReference type="OrthoDB" id="661680at2759"/>
<comment type="caution">
    <text evidence="4">The sequence shown here is derived from an EMBL/GenBank/DDBJ whole genome shotgun (WGS) entry which is preliminary data.</text>
</comment>
<dbReference type="PANTHER" id="PTHR31662">
    <property type="entry name" value="BNAANNG10740D PROTEIN-RELATED"/>
    <property type="match status" value="1"/>
</dbReference>
<dbReference type="EMBL" id="NKXS01007946">
    <property type="protein sequence ID" value="PIM98948.1"/>
    <property type="molecule type" value="Genomic_DNA"/>
</dbReference>
<dbReference type="PANTHER" id="PTHR31662:SF39">
    <property type="match status" value="1"/>
</dbReference>
<dbReference type="GO" id="GO:0005634">
    <property type="term" value="C:nucleus"/>
    <property type="evidence" value="ECO:0007669"/>
    <property type="project" value="TreeGrafter"/>
</dbReference>
<dbReference type="InterPro" id="IPR053932">
    <property type="entry name" value="GeBP-like_DBD"/>
</dbReference>
<reference evidence="5" key="1">
    <citation type="journal article" date="2018" name="Gigascience">
        <title>Genome assembly of the Pink Ipe (Handroanthus impetiginosus, Bignoniaceae), a highly valued, ecologically keystone Neotropical timber forest tree.</title>
        <authorList>
            <person name="Silva-Junior O.B."/>
            <person name="Grattapaglia D."/>
            <person name="Novaes E."/>
            <person name="Collevatti R.G."/>
        </authorList>
    </citation>
    <scope>NUCLEOTIDE SEQUENCE [LARGE SCALE GENOMIC DNA]</scope>
    <source>
        <strain evidence="5">cv. UFG-1</strain>
    </source>
</reference>
<keyword evidence="5" id="KW-1185">Reference proteome</keyword>